<evidence type="ECO:0000256" key="11">
    <source>
        <dbReference type="HAMAP-Rule" id="MF_01396"/>
    </source>
</evidence>
<dbReference type="InterPro" id="IPR020537">
    <property type="entry name" value="ATP_synth_F0_csu_DDCD_BS"/>
</dbReference>
<name>A0A0F6W4P2_9BACT</name>
<comment type="similarity">
    <text evidence="2 11">Belongs to the ATPase C chain family.</text>
</comment>
<evidence type="ECO:0000256" key="7">
    <source>
        <dbReference type="ARBA" id="ARBA00022989"/>
    </source>
</evidence>
<dbReference type="PANTHER" id="PTHR10031:SF0">
    <property type="entry name" value="ATPASE PROTEIN 9"/>
    <property type="match status" value="1"/>
</dbReference>
<dbReference type="InterPro" id="IPR038662">
    <property type="entry name" value="ATP_synth_F0_csu_sf"/>
</dbReference>
<evidence type="ECO:0000256" key="8">
    <source>
        <dbReference type="ARBA" id="ARBA00023065"/>
    </source>
</evidence>
<feature type="chain" id="PRO_5002511728" description="ATP synthase subunit c" evidence="12">
    <location>
        <begin position="24"/>
        <end position="108"/>
    </location>
</feature>
<dbReference type="InterPro" id="IPR002379">
    <property type="entry name" value="ATPase_proteolipid_c-like_dom"/>
</dbReference>
<dbReference type="Proteomes" id="UP000034883">
    <property type="component" value="Chromosome"/>
</dbReference>
<evidence type="ECO:0000256" key="3">
    <source>
        <dbReference type="ARBA" id="ARBA00022448"/>
    </source>
</evidence>
<dbReference type="GO" id="GO:0046933">
    <property type="term" value="F:proton-transporting ATP synthase activity, rotational mechanism"/>
    <property type="evidence" value="ECO:0007669"/>
    <property type="project" value="UniProtKB-UniRule"/>
</dbReference>
<evidence type="ECO:0000256" key="12">
    <source>
        <dbReference type="SAM" id="SignalP"/>
    </source>
</evidence>
<dbReference type="PROSITE" id="PS00605">
    <property type="entry name" value="ATPASE_C"/>
    <property type="match status" value="1"/>
</dbReference>
<protein>
    <recommendedName>
        <fullName evidence="11">ATP synthase subunit c</fullName>
    </recommendedName>
    <alternativeName>
        <fullName evidence="11">ATP synthase F(0) sector subunit c</fullName>
    </alternativeName>
    <alternativeName>
        <fullName evidence="11">F-type ATPase subunit c</fullName>
        <shortName evidence="11">F-ATPase subunit c</shortName>
    </alternativeName>
    <alternativeName>
        <fullName evidence="11">Lipid-binding protein</fullName>
    </alternativeName>
</protein>
<dbReference type="Pfam" id="PF00137">
    <property type="entry name" value="ATP-synt_C"/>
    <property type="match status" value="1"/>
</dbReference>
<keyword evidence="15" id="KW-1185">Reference proteome</keyword>
<dbReference type="PANTHER" id="PTHR10031">
    <property type="entry name" value="ATP SYNTHASE LIPID-BINDING PROTEIN, MITOCHONDRIAL"/>
    <property type="match status" value="1"/>
</dbReference>
<dbReference type="GO" id="GO:0008289">
    <property type="term" value="F:lipid binding"/>
    <property type="evidence" value="ECO:0007669"/>
    <property type="project" value="UniProtKB-KW"/>
</dbReference>
<sequence length="108" mass="10876">MKKNLLGLTTFLSILAITSTAFAQDAGTNQYDVQMWKAIAAGFAISIAALGGALGQGRAAAAALEGIARNPNASGKLFVPMILGLALIESLVIYALLIAGGFIGPLGG</sequence>
<evidence type="ECO:0000313" key="15">
    <source>
        <dbReference type="Proteomes" id="UP000034883"/>
    </source>
</evidence>
<dbReference type="CDD" id="cd18121">
    <property type="entry name" value="ATP-synt_Fo_c"/>
    <property type="match status" value="1"/>
</dbReference>
<dbReference type="OrthoDB" id="5296711at2"/>
<keyword evidence="9 11" id="KW-0446">Lipid-binding</keyword>
<accession>A0A0F6W4P2</accession>
<dbReference type="HAMAP" id="MF_01396">
    <property type="entry name" value="ATP_synth_c_bact"/>
    <property type="match status" value="1"/>
</dbReference>
<dbReference type="InterPro" id="IPR000454">
    <property type="entry name" value="ATP_synth_F0_csu"/>
</dbReference>
<keyword evidence="3 11" id="KW-0813">Transport</keyword>
<evidence type="ECO:0000256" key="1">
    <source>
        <dbReference type="ARBA" id="ARBA00004141"/>
    </source>
</evidence>
<keyword evidence="11" id="KW-0066">ATP synthesis</keyword>
<dbReference type="KEGG" id="samy:DB32_004466"/>
<dbReference type="SUPFAM" id="SSF81333">
    <property type="entry name" value="F1F0 ATP synthase subunit C"/>
    <property type="match status" value="1"/>
</dbReference>
<organism evidence="14 15">
    <name type="scientific">Sandaracinus amylolyticus</name>
    <dbReference type="NCBI Taxonomy" id="927083"/>
    <lineage>
        <taxon>Bacteria</taxon>
        <taxon>Pseudomonadati</taxon>
        <taxon>Myxococcota</taxon>
        <taxon>Polyangia</taxon>
        <taxon>Polyangiales</taxon>
        <taxon>Sandaracinaceae</taxon>
        <taxon>Sandaracinus</taxon>
    </lineage>
</organism>
<dbReference type="PRINTS" id="PR00124">
    <property type="entry name" value="ATPASEC"/>
</dbReference>
<keyword evidence="6 11" id="KW-0375">Hydrogen ion transport</keyword>
<keyword evidence="4 11" id="KW-0138">CF(0)</keyword>
<evidence type="ECO:0000256" key="5">
    <source>
        <dbReference type="ARBA" id="ARBA00022692"/>
    </source>
</evidence>
<dbReference type="GO" id="GO:0033177">
    <property type="term" value="C:proton-transporting two-sector ATPase complex, proton-transporting domain"/>
    <property type="evidence" value="ECO:0007669"/>
    <property type="project" value="InterPro"/>
</dbReference>
<comment type="function">
    <text evidence="11">Key component of the F(0) channel; it plays a direct role in translocation across the membrane. A homomeric c-ring of between 10-14 subunits forms the central stalk rotor element with the F(1) delta and epsilon subunits.</text>
</comment>
<keyword evidence="12" id="KW-0732">Signal</keyword>
<keyword evidence="10 11" id="KW-0472">Membrane</keyword>
<evidence type="ECO:0000256" key="6">
    <source>
        <dbReference type="ARBA" id="ARBA00022781"/>
    </source>
</evidence>
<feature type="site" description="Reversibly protonated during proton transport" evidence="11">
    <location>
        <position position="89"/>
    </location>
</feature>
<evidence type="ECO:0000256" key="2">
    <source>
        <dbReference type="ARBA" id="ARBA00006704"/>
    </source>
</evidence>
<dbReference type="GO" id="GO:0005886">
    <property type="term" value="C:plasma membrane"/>
    <property type="evidence" value="ECO:0007669"/>
    <property type="project" value="UniProtKB-SubCell"/>
</dbReference>
<evidence type="ECO:0000256" key="4">
    <source>
        <dbReference type="ARBA" id="ARBA00022547"/>
    </source>
</evidence>
<feature type="transmembrane region" description="Helical" evidence="11">
    <location>
        <begin position="77"/>
        <end position="103"/>
    </location>
</feature>
<dbReference type="InterPro" id="IPR035921">
    <property type="entry name" value="F/V-ATP_Csub_sf"/>
</dbReference>
<reference evidence="14 15" key="1">
    <citation type="submission" date="2015-03" db="EMBL/GenBank/DDBJ databases">
        <title>Genome assembly of Sandaracinus amylolyticus DSM 53668.</title>
        <authorList>
            <person name="Sharma G."/>
            <person name="Subramanian S."/>
        </authorList>
    </citation>
    <scope>NUCLEOTIDE SEQUENCE [LARGE SCALE GENOMIC DNA]</scope>
    <source>
        <strain evidence="14 15">DSM 53668</strain>
    </source>
</reference>
<dbReference type="EMBL" id="CP011125">
    <property type="protein sequence ID" value="AKF07317.1"/>
    <property type="molecule type" value="Genomic_DNA"/>
</dbReference>
<feature type="signal peptide" evidence="12">
    <location>
        <begin position="1"/>
        <end position="23"/>
    </location>
</feature>
<keyword evidence="11" id="KW-1003">Cell membrane</keyword>
<evidence type="ECO:0000259" key="13">
    <source>
        <dbReference type="Pfam" id="PF00137"/>
    </source>
</evidence>
<keyword evidence="8 11" id="KW-0406">Ion transport</keyword>
<feature type="domain" description="V-ATPase proteolipid subunit C-like" evidence="13">
    <location>
        <begin position="39"/>
        <end position="99"/>
    </location>
</feature>
<gene>
    <name evidence="11" type="primary">atpE</name>
    <name evidence="14" type="ORF">DB32_004466</name>
</gene>
<keyword evidence="5 11" id="KW-0812">Transmembrane</keyword>
<dbReference type="STRING" id="927083.DB32_004466"/>
<feature type="transmembrane region" description="Helical" evidence="11">
    <location>
        <begin position="33"/>
        <end position="56"/>
    </location>
</feature>
<dbReference type="RefSeq" id="WP_053234591.1">
    <property type="nucleotide sequence ID" value="NZ_CP011125.1"/>
</dbReference>
<comment type="function">
    <text evidence="11">F(1)F(0) ATP synthase produces ATP from ADP in the presence of a proton or sodium gradient. F-type ATPases consist of two structural domains, F(1) containing the extramembraneous catalytic core and F(0) containing the membrane proton channel, linked together by a central stalk and a peripheral stalk. During catalysis, ATP synthesis in the catalytic domain of F(1) is coupled via a rotary mechanism of the central stalk subunits to proton translocation.</text>
</comment>
<proteinExistence type="inferred from homology"/>
<comment type="subcellular location">
    <subcellularLocation>
        <location evidence="11">Cell membrane</location>
        <topology evidence="11">Multi-pass membrane protein</topology>
    </subcellularLocation>
    <subcellularLocation>
        <location evidence="1">Membrane</location>
        <topology evidence="1">Multi-pass membrane protein</topology>
    </subcellularLocation>
</comment>
<keyword evidence="7 11" id="KW-1133">Transmembrane helix</keyword>
<evidence type="ECO:0000313" key="14">
    <source>
        <dbReference type="EMBL" id="AKF07317.1"/>
    </source>
</evidence>
<dbReference type="Gene3D" id="1.20.20.10">
    <property type="entry name" value="F1F0 ATP synthase subunit C"/>
    <property type="match status" value="1"/>
</dbReference>
<evidence type="ECO:0000256" key="9">
    <source>
        <dbReference type="ARBA" id="ARBA00023121"/>
    </source>
</evidence>
<evidence type="ECO:0000256" key="10">
    <source>
        <dbReference type="ARBA" id="ARBA00023136"/>
    </source>
</evidence>
<dbReference type="AlphaFoldDB" id="A0A0F6W4P2"/>
<dbReference type="GO" id="GO:0045259">
    <property type="term" value="C:proton-transporting ATP synthase complex"/>
    <property type="evidence" value="ECO:0007669"/>
    <property type="project" value="UniProtKB-KW"/>
</dbReference>